<evidence type="ECO:0000313" key="5">
    <source>
        <dbReference type="EMBL" id="GFE12878.1"/>
    </source>
</evidence>
<evidence type="ECO:0000256" key="3">
    <source>
        <dbReference type="ARBA" id="ARBA00023163"/>
    </source>
</evidence>
<dbReference type="CDD" id="cd00090">
    <property type="entry name" value="HTH_ARSR"/>
    <property type="match status" value="1"/>
</dbReference>
<dbReference type="Gene3D" id="1.10.10.10">
    <property type="entry name" value="Winged helix-like DNA-binding domain superfamily/Winged helix DNA-binding domain"/>
    <property type="match status" value="1"/>
</dbReference>
<dbReference type="InterPro" id="IPR036390">
    <property type="entry name" value="WH_DNA-bd_sf"/>
</dbReference>
<dbReference type="InterPro" id="IPR001845">
    <property type="entry name" value="HTH_ArsR_DNA-bd_dom"/>
</dbReference>
<gene>
    <name evidence="5" type="ORF">Sgleb_09250</name>
</gene>
<dbReference type="SMART" id="SM00418">
    <property type="entry name" value="HTH_ARSR"/>
    <property type="match status" value="1"/>
</dbReference>
<reference evidence="5 6" key="1">
    <citation type="submission" date="2019-12" db="EMBL/GenBank/DDBJ databases">
        <title>Whole genome shotgun sequence of Streptomyces hygroscopicus subsp. glebosus NBRC 13786.</title>
        <authorList>
            <person name="Ichikawa N."/>
            <person name="Kimura A."/>
            <person name="Kitahashi Y."/>
            <person name="Komaki H."/>
            <person name="Tamura T."/>
        </authorList>
    </citation>
    <scope>NUCLEOTIDE SEQUENCE [LARGE SCALE GENOMIC DNA]</scope>
    <source>
        <strain evidence="5 6">NBRC 13786</strain>
    </source>
</reference>
<dbReference type="Proteomes" id="UP000430079">
    <property type="component" value="Unassembled WGS sequence"/>
</dbReference>
<feature type="domain" description="HTH arsR-type" evidence="4">
    <location>
        <begin position="270"/>
        <end position="344"/>
    </location>
</feature>
<dbReference type="PANTHER" id="PTHR43132">
    <property type="entry name" value="ARSENICAL RESISTANCE OPERON REPRESSOR ARSR-RELATED"/>
    <property type="match status" value="1"/>
</dbReference>
<protein>
    <submittedName>
        <fullName evidence="5">Transcriptional regulator</fullName>
    </submittedName>
</protein>
<dbReference type="InterPro" id="IPR011991">
    <property type="entry name" value="ArsR-like_HTH"/>
</dbReference>
<evidence type="ECO:0000313" key="6">
    <source>
        <dbReference type="Proteomes" id="UP000430079"/>
    </source>
</evidence>
<dbReference type="AlphaFoldDB" id="A0A640SP79"/>
<evidence type="ECO:0000256" key="2">
    <source>
        <dbReference type="ARBA" id="ARBA00023125"/>
    </source>
</evidence>
<dbReference type="GO" id="GO:0003677">
    <property type="term" value="F:DNA binding"/>
    <property type="evidence" value="ECO:0007669"/>
    <property type="project" value="UniProtKB-KW"/>
</dbReference>
<dbReference type="EMBL" id="BLIO01000001">
    <property type="protein sequence ID" value="GFE12878.1"/>
    <property type="molecule type" value="Genomic_DNA"/>
</dbReference>
<keyword evidence="1" id="KW-0805">Transcription regulation</keyword>
<proteinExistence type="predicted"/>
<dbReference type="PANTHER" id="PTHR43132:SF6">
    <property type="entry name" value="HTH-TYPE TRANSCRIPTIONAL REPRESSOR CZRA"/>
    <property type="match status" value="1"/>
</dbReference>
<name>A0A640SP79_9ACTN</name>
<dbReference type="GO" id="GO:0003700">
    <property type="term" value="F:DNA-binding transcription factor activity"/>
    <property type="evidence" value="ECO:0007669"/>
    <property type="project" value="InterPro"/>
</dbReference>
<accession>A0A640SP79</accession>
<dbReference type="InterPro" id="IPR036388">
    <property type="entry name" value="WH-like_DNA-bd_sf"/>
</dbReference>
<evidence type="ECO:0000256" key="1">
    <source>
        <dbReference type="ARBA" id="ARBA00023015"/>
    </source>
</evidence>
<keyword evidence="3" id="KW-0804">Transcription</keyword>
<keyword evidence="2" id="KW-0238">DNA-binding</keyword>
<sequence length="346" mass="36613">MASRAGRGAGEKMGWWEISADTLAGSRFVLSPLAETIAALKTLHRGTAAHPGEGVWLARHGPAYRGRLADDQVTAALVRAALGHRWNATFLTPTPAAEGTAEAPSFTDELAAVRATSPDTAHADLAVSLGGRPLPGPLRRADDLPERTAGLLEWVWQEAVLPYWPRRRRVLEADILARSAQLSRGGWTAALDGMRPGMRWLGANRLQITAADDHPPRELAGAQLLFVPVTPRQSWVSWDVRPAPGGHRSAVVYPCSGALAGTGRVAAPEQLGALLGPARAGVLVLLGTPKSTTQLVALTGQGLGSVGRHLKVLSEARLVARRRAGRSVLYFRTAVGEALVAAQCDA</sequence>
<dbReference type="SUPFAM" id="SSF46785">
    <property type="entry name" value="Winged helix' DNA-binding domain"/>
    <property type="match status" value="1"/>
</dbReference>
<keyword evidence="6" id="KW-1185">Reference proteome</keyword>
<evidence type="ECO:0000259" key="4">
    <source>
        <dbReference type="SMART" id="SM00418"/>
    </source>
</evidence>
<organism evidence="5 6">
    <name type="scientific">Streptomyces glebosus</name>
    <dbReference type="NCBI Taxonomy" id="249580"/>
    <lineage>
        <taxon>Bacteria</taxon>
        <taxon>Bacillati</taxon>
        <taxon>Actinomycetota</taxon>
        <taxon>Actinomycetes</taxon>
        <taxon>Kitasatosporales</taxon>
        <taxon>Streptomycetaceae</taxon>
        <taxon>Streptomyces</taxon>
    </lineage>
</organism>
<comment type="caution">
    <text evidence="5">The sequence shown here is derived from an EMBL/GenBank/DDBJ whole genome shotgun (WGS) entry which is preliminary data.</text>
</comment>
<dbReference type="InterPro" id="IPR051011">
    <property type="entry name" value="Metal_resp_trans_reg"/>
</dbReference>